<gene>
    <name evidence="1" type="ORF">RCC_04645</name>
</gene>
<dbReference type="Proteomes" id="UP000225277">
    <property type="component" value="Unassembled WGS sequence"/>
</dbReference>
<sequence>MVNFGPVYSQATTISVLPNNKKRMVDGYDKESHHGSGSMVLLTPPASPNTDAARGRADPFNCYNNVEWQPWFDKILHHVVNIYAPRGWPALKVTREQGMKWEWFLTQKALAEPALFYVRLLFGSGDLIVQGGLPAKTRLWLRAQAIKHINEALGDPRRACSDALILAVGRIALHEHMYGDREASVAIHRPAQRRMVEMRGGMKALEFPEVVKRAMKWSDHIMAVGTHTEEMLNEEGKEQEVTVKESIKAIESYAPYLMPRVRTQIRVDELLNED</sequence>
<dbReference type="AlphaFoldDB" id="A0A2D3URT4"/>
<dbReference type="EMBL" id="FJUY01000006">
    <property type="protein sequence ID" value="CZT18801.1"/>
    <property type="molecule type" value="Genomic_DNA"/>
</dbReference>
<dbReference type="GeneID" id="35599818"/>
<accession>A0A2D3URT4</accession>
<dbReference type="PANTHER" id="PTHR37540:SF5">
    <property type="entry name" value="TRANSCRIPTION FACTOR DOMAIN-CONTAINING PROTEIN"/>
    <property type="match status" value="1"/>
</dbReference>
<organism evidence="1 2">
    <name type="scientific">Ramularia collo-cygni</name>
    <dbReference type="NCBI Taxonomy" id="112498"/>
    <lineage>
        <taxon>Eukaryota</taxon>
        <taxon>Fungi</taxon>
        <taxon>Dikarya</taxon>
        <taxon>Ascomycota</taxon>
        <taxon>Pezizomycotina</taxon>
        <taxon>Dothideomycetes</taxon>
        <taxon>Dothideomycetidae</taxon>
        <taxon>Mycosphaerellales</taxon>
        <taxon>Mycosphaerellaceae</taxon>
        <taxon>Ramularia</taxon>
    </lineage>
</organism>
<protein>
    <submittedName>
        <fullName evidence="1">Uncharacterized protein</fullName>
    </submittedName>
</protein>
<keyword evidence="2" id="KW-1185">Reference proteome</keyword>
<dbReference type="RefSeq" id="XP_023625691.1">
    <property type="nucleotide sequence ID" value="XM_023769923.1"/>
</dbReference>
<name>A0A2D3URT4_9PEZI</name>
<reference evidence="1 2" key="1">
    <citation type="submission" date="2016-03" db="EMBL/GenBank/DDBJ databases">
        <authorList>
            <person name="Ploux O."/>
        </authorList>
    </citation>
    <scope>NUCLEOTIDE SEQUENCE [LARGE SCALE GENOMIC DNA]</scope>
    <source>
        <strain evidence="1 2">URUG2</strain>
    </source>
</reference>
<dbReference type="STRING" id="112498.A0A2D3URT4"/>
<proteinExistence type="predicted"/>
<evidence type="ECO:0000313" key="1">
    <source>
        <dbReference type="EMBL" id="CZT18801.1"/>
    </source>
</evidence>
<dbReference type="PANTHER" id="PTHR37540">
    <property type="entry name" value="TRANSCRIPTION FACTOR (ACR-2), PUTATIVE-RELATED-RELATED"/>
    <property type="match status" value="1"/>
</dbReference>
<evidence type="ECO:0000313" key="2">
    <source>
        <dbReference type="Proteomes" id="UP000225277"/>
    </source>
</evidence>
<dbReference type="OrthoDB" id="4159781at2759"/>